<gene>
    <name evidence="3" type="ORF">MAPG_06039</name>
</gene>
<evidence type="ECO:0000256" key="1">
    <source>
        <dbReference type="SAM" id="MobiDB-lite"/>
    </source>
</evidence>
<evidence type="ECO:0000313" key="3">
    <source>
        <dbReference type="EMBL" id="KLU87033.1"/>
    </source>
</evidence>
<dbReference type="AlphaFoldDB" id="A0A0H2TT08"/>
<accession>A0A0H2TT08</accession>
<feature type="transmembrane region" description="Helical" evidence="2">
    <location>
        <begin position="192"/>
        <end position="213"/>
    </location>
</feature>
<dbReference type="EMBL" id="GL876970">
    <property type="protein sequence ID" value="KLU87033.1"/>
    <property type="molecule type" value="Genomic_DNA"/>
</dbReference>
<proteinExistence type="predicted"/>
<feature type="non-terminal residue" evidence="3">
    <location>
        <position position="353"/>
    </location>
</feature>
<protein>
    <recommendedName>
        <fullName evidence="4">Mid2 domain-containing protein</fullName>
    </recommendedName>
</protein>
<reference evidence="3" key="1">
    <citation type="submission" date="2010-05" db="EMBL/GenBank/DDBJ databases">
        <title>The Genome Sequence of Magnaporthe poae strain ATCC 64411.</title>
        <authorList>
            <consortium name="The Broad Institute Genome Sequencing Platform"/>
            <consortium name="Broad Institute Genome Sequencing Center for Infectious Disease"/>
            <person name="Ma L.-J."/>
            <person name="Dead R."/>
            <person name="Young S."/>
            <person name="Zeng Q."/>
            <person name="Koehrsen M."/>
            <person name="Alvarado L."/>
            <person name="Berlin A."/>
            <person name="Chapman S.B."/>
            <person name="Chen Z."/>
            <person name="Freedman E."/>
            <person name="Gellesch M."/>
            <person name="Goldberg J."/>
            <person name="Griggs A."/>
            <person name="Gujja S."/>
            <person name="Heilman E.R."/>
            <person name="Heiman D."/>
            <person name="Hepburn T."/>
            <person name="Howarth C."/>
            <person name="Jen D."/>
            <person name="Larson L."/>
            <person name="Mehta T."/>
            <person name="Neiman D."/>
            <person name="Pearson M."/>
            <person name="Roberts A."/>
            <person name="Saif S."/>
            <person name="Shea T."/>
            <person name="Shenoy N."/>
            <person name="Sisk P."/>
            <person name="Stolte C."/>
            <person name="Sykes S."/>
            <person name="Walk T."/>
            <person name="White J."/>
            <person name="Yandava C."/>
            <person name="Haas B."/>
            <person name="Nusbaum C."/>
            <person name="Birren B."/>
        </authorList>
    </citation>
    <scope>NUCLEOTIDE SEQUENCE</scope>
    <source>
        <strain evidence="3">ATCC 64411</strain>
    </source>
</reference>
<sequence>MHNNRHMQRRRLHQELKRNEAVEVIAELDRRQNGWDRFTDGFRNVISEIKAPFVDPKTSKTPTTTQGSVPTRRPQPSDDDDDDVTTKPAPKTTPTPTPAQKTPTSLDRAATTSSVQRSSVGLPASVVPTSLSDPLPETSLAIATDKPTLPLSSMPLETTTSSTLSPAQTSAAAAQADAQRAEQEATSTAAKAGIAFGVIGGVLVIFMIIWFVMKQRKDQLERQRLDDERFNDEKFNREFASQSASNAPTVPLAAGAIATDRPKTANSNQEKQLPIFPKNTDDAWERPTTGNSSHPSNPFGNHAETLDRPVSPLSDIGVATSTTPVSPALSAVPAASVAGGAVAGAAAAGALSR</sequence>
<name>A0A0H2TT08_MAGP6</name>
<organism evidence="3">
    <name type="scientific">Magnaporthiopsis poae (strain ATCC 64411 / 73-15)</name>
    <name type="common">Kentucky bluegrass fungus</name>
    <name type="synonym">Magnaporthe poae</name>
    <dbReference type="NCBI Taxonomy" id="644358"/>
    <lineage>
        <taxon>Eukaryota</taxon>
        <taxon>Fungi</taxon>
        <taxon>Dikarya</taxon>
        <taxon>Ascomycota</taxon>
        <taxon>Pezizomycotina</taxon>
        <taxon>Sordariomycetes</taxon>
        <taxon>Sordariomycetidae</taxon>
        <taxon>Magnaporthales</taxon>
        <taxon>Magnaporthaceae</taxon>
        <taxon>Magnaporthiopsis</taxon>
    </lineage>
</organism>
<evidence type="ECO:0000256" key="2">
    <source>
        <dbReference type="SAM" id="Phobius"/>
    </source>
</evidence>
<feature type="compositionally biased region" description="Polar residues" evidence="1">
    <location>
        <begin position="110"/>
        <end position="119"/>
    </location>
</feature>
<reference evidence="3" key="2">
    <citation type="submission" date="2011-03" db="EMBL/GenBank/DDBJ databases">
        <title>Annotation of Magnaporthe poae ATCC 64411.</title>
        <authorList>
            <person name="Ma L.-J."/>
            <person name="Dead R."/>
            <person name="Young S.K."/>
            <person name="Zeng Q."/>
            <person name="Gargeya S."/>
            <person name="Fitzgerald M."/>
            <person name="Haas B."/>
            <person name="Abouelleil A."/>
            <person name="Alvarado L."/>
            <person name="Arachchi H.M."/>
            <person name="Berlin A."/>
            <person name="Brown A."/>
            <person name="Chapman S.B."/>
            <person name="Chen Z."/>
            <person name="Dunbar C."/>
            <person name="Freedman E."/>
            <person name="Gearin G."/>
            <person name="Gellesch M."/>
            <person name="Goldberg J."/>
            <person name="Griggs A."/>
            <person name="Gujja S."/>
            <person name="Heiman D."/>
            <person name="Howarth C."/>
            <person name="Larson L."/>
            <person name="Lui A."/>
            <person name="MacDonald P.J.P."/>
            <person name="Mehta T."/>
            <person name="Montmayeur A."/>
            <person name="Murphy C."/>
            <person name="Neiman D."/>
            <person name="Pearson M."/>
            <person name="Priest M."/>
            <person name="Roberts A."/>
            <person name="Saif S."/>
            <person name="Shea T."/>
            <person name="Shenoy N."/>
            <person name="Sisk P."/>
            <person name="Stolte C."/>
            <person name="Sykes S."/>
            <person name="Yandava C."/>
            <person name="Wortman J."/>
            <person name="Nusbaum C."/>
            <person name="Birren B."/>
        </authorList>
    </citation>
    <scope>NUCLEOTIDE SEQUENCE</scope>
    <source>
        <strain evidence="3">ATCC 64411</strain>
    </source>
</reference>
<feature type="region of interest" description="Disordered" evidence="1">
    <location>
        <begin position="53"/>
        <end position="179"/>
    </location>
</feature>
<dbReference type="OrthoDB" id="5340910at2759"/>
<evidence type="ECO:0008006" key="4">
    <source>
        <dbReference type="Google" id="ProtNLM"/>
    </source>
</evidence>
<feature type="region of interest" description="Disordered" evidence="1">
    <location>
        <begin position="260"/>
        <end position="324"/>
    </location>
</feature>
<feature type="compositionally biased region" description="Low complexity" evidence="1">
    <location>
        <begin position="147"/>
        <end position="178"/>
    </location>
</feature>
<keyword evidence="2" id="KW-0472">Membrane</keyword>
<dbReference type="VEuPathDB" id="FungiDB:MAPG_06039"/>
<keyword evidence="2" id="KW-1133">Transmembrane helix</keyword>
<feature type="compositionally biased region" description="Polar residues" evidence="1">
    <location>
        <begin position="59"/>
        <end position="69"/>
    </location>
</feature>
<keyword evidence="2" id="KW-0812">Transmembrane</keyword>
<feature type="compositionally biased region" description="Polar residues" evidence="1">
    <location>
        <begin position="288"/>
        <end position="299"/>
    </location>
</feature>